<dbReference type="EMBL" id="ASHM01080110">
    <property type="protein sequence ID" value="PNX59167.1"/>
    <property type="molecule type" value="Genomic_DNA"/>
</dbReference>
<reference evidence="2 3" key="1">
    <citation type="journal article" date="2014" name="Am. J. Bot.">
        <title>Genome assembly and annotation for red clover (Trifolium pratense; Fabaceae).</title>
        <authorList>
            <person name="Istvanek J."/>
            <person name="Jaros M."/>
            <person name="Krenek A."/>
            <person name="Repkova J."/>
        </authorList>
    </citation>
    <scope>NUCLEOTIDE SEQUENCE [LARGE SCALE GENOMIC DNA]</scope>
    <source>
        <strain evidence="3">cv. Tatra</strain>
        <tissue evidence="2">Young leaves</tissue>
    </source>
</reference>
<keyword evidence="1" id="KW-1133">Transmembrane helix</keyword>
<gene>
    <name evidence="2" type="ORF">L195_g051279</name>
</gene>
<keyword evidence="1" id="KW-0472">Membrane</keyword>
<evidence type="ECO:0000256" key="1">
    <source>
        <dbReference type="SAM" id="Phobius"/>
    </source>
</evidence>
<organism evidence="2 3">
    <name type="scientific">Trifolium pratense</name>
    <name type="common">Red clover</name>
    <dbReference type="NCBI Taxonomy" id="57577"/>
    <lineage>
        <taxon>Eukaryota</taxon>
        <taxon>Viridiplantae</taxon>
        <taxon>Streptophyta</taxon>
        <taxon>Embryophyta</taxon>
        <taxon>Tracheophyta</taxon>
        <taxon>Spermatophyta</taxon>
        <taxon>Magnoliopsida</taxon>
        <taxon>eudicotyledons</taxon>
        <taxon>Gunneridae</taxon>
        <taxon>Pentapetalae</taxon>
        <taxon>rosids</taxon>
        <taxon>fabids</taxon>
        <taxon>Fabales</taxon>
        <taxon>Fabaceae</taxon>
        <taxon>Papilionoideae</taxon>
        <taxon>50 kb inversion clade</taxon>
        <taxon>NPAAA clade</taxon>
        <taxon>Hologalegina</taxon>
        <taxon>IRL clade</taxon>
        <taxon>Trifolieae</taxon>
        <taxon>Trifolium</taxon>
    </lineage>
</organism>
<feature type="transmembrane region" description="Helical" evidence="1">
    <location>
        <begin position="43"/>
        <end position="64"/>
    </location>
</feature>
<keyword evidence="1" id="KW-0812">Transmembrane</keyword>
<evidence type="ECO:0000313" key="3">
    <source>
        <dbReference type="Proteomes" id="UP000236291"/>
    </source>
</evidence>
<name>A0A2K3JYP5_TRIPR</name>
<dbReference type="Proteomes" id="UP000236291">
    <property type="component" value="Unassembled WGS sequence"/>
</dbReference>
<dbReference type="AlphaFoldDB" id="A0A2K3JYP5"/>
<proteinExistence type="predicted"/>
<accession>A0A2K3JYP5</accession>
<evidence type="ECO:0000313" key="2">
    <source>
        <dbReference type="EMBL" id="PNX59167.1"/>
    </source>
</evidence>
<protein>
    <submittedName>
        <fullName evidence="2">Uncharacterized protein</fullName>
    </submittedName>
</protein>
<reference evidence="2 3" key="2">
    <citation type="journal article" date="2017" name="Front. Plant Sci.">
        <title>Gene Classification and Mining of Molecular Markers Useful in Red Clover (Trifolium pratense) Breeding.</title>
        <authorList>
            <person name="Istvanek J."/>
            <person name="Dluhosova J."/>
            <person name="Dluhos P."/>
            <person name="Patkova L."/>
            <person name="Nedelnik J."/>
            <person name="Repkova J."/>
        </authorList>
    </citation>
    <scope>NUCLEOTIDE SEQUENCE [LARGE SCALE GENOMIC DNA]</scope>
    <source>
        <strain evidence="3">cv. Tatra</strain>
        <tissue evidence="2">Young leaves</tissue>
    </source>
</reference>
<sequence length="86" mass="8962">MKVNMAMDGVGVMVAHGVVVTAVHGIIMADMVIITVVGVEEDIIVFMVAAVVGATMEVAGVAILGKTKRLILIMLNLAVKHITSMC</sequence>
<feature type="transmembrane region" description="Helical" evidence="1">
    <location>
        <begin position="12"/>
        <end position="37"/>
    </location>
</feature>
<comment type="caution">
    <text evidence="2">The sequence shown here is derived from an EMBL/GenBank/DDBJ whole genome shotgun (WGS) entry which is preliminary data.</text>
</comment>